<organism evidence="1 2">
    <name type="scientific">Elysia crispata</name>
    <name type="common">lettuce slug</name>
    <dbReference type="NCBI Taxonomy" id="231223"/>
    <lineage>
        <taxon>Eukaryota</taxon>
        <taxon>Metazoa</taxon>
        <taxon>Spiralia</taxon>
        <taxon>Lophotrochozoa</taxon>
        <taxon>Mollusca</taxon>
        <taxon>Gastropoda</taxon>
        <taxon>Heterobranchia</taxon>
        <taxon>Euthyneura</taxon>
        <taxon>Panpulmonata</taxon>
        <taxon>Sacoglossa</taxon>
        <taxon>Placobranchoidea</taxon>
        <taxon>Plakobranchidae</taxon>
        <taxon>Elysia</taxon>
    </lineage>
</organism>
<proteinExistence type="predicted"/>
<dbReference type="AlphaFoldDB" id="A0AAE1AQ98"/>
<gene>
    <name evidence="1" type="ORF">RRG08_026742</name>
</gene>
<sequence length="104" mass="11873">MVYAFSRHYFRRCSVGQEADAADLDFPVTAVRKLKCLRNRVNVARPRAIPSSACGLGLPHSLHLRRHRAKTSGRGRPHKGQQVSFAHVCFEVRKRKFVPFWICG</sequence>
<name>A0AAE1AQ98_9GAST</name>
<evidence type="ECO:0000313" key="1">
    <source>
        <dbReference type="EMBL" id="KAK3791839.1"/>
    </source>
</evidence>
<dbReference type="EMBL" id="JAWDGP010001428">
    <property type="protein sequence ID" value="KAK3791839.1"/>
    <property type="molecule type" value="Genomic_DNA"/>
</dbReference>
<comment type="caution">
    <text evidence="1">The sequence shown here is derived from an EMBL/GenBank/DDBJ whole genome shotgun (WGS) entry which is preliminary data.</text>
</comment>
<protein>
    <submittedName>
        <fullName evidence="1">Uncharacterized protein</fullName>
    </submittedName>
</protein>
<reference evidence="1" key="1">
    <citation type="journal article" date="2023" name="G3 (Bethesda)">
        <title>A reference genome for the long-term kleptoplast-retaining sea slug Elysia crispata morphotype clarki.</title>
        <authorList>
            <person name="Eastman K.E."/>
            <person name="Pendleton A.L."/>
            <person name="Shaikh M.A."/>
            <person name="Suttiyut T."/>
            <person name="Ogas R."/>
            <person name="Tomko P."/>
            <person name="Gavelis G."/>
            <person name="Widhalm J.R."/>
            <person name="Wisecaver J.H."/>
        </authorList>
    </citation>
    <scope>NUCLEOTIDE SEQUENCE</scope>
    <source>
        <strain evidence="1">ECLA1</strain>
    </source>
</reference>
<dbReference type="Proteomes" id="UP001283361">
    <property type="component" value="Unassembled WGS sequence"/>
</dbReference>
<accession>A0AAE1AQ98</accession>
<keyword evidence="2" id="KW-1185">Reference proteome</keyword>
<evidence type="ECO:0000313" key="2">
    <source>
        <dbReference type="Proteomes" id="UP001283361"/>
    </source>
</evidence>